<evidence type="ECO:0000313" key="2">
    <source>
        <dbReference type="EMBL" id="RGD72624.1"/>
    </source>
</evidence>
<proteinExistence type="predicted"/>
<evidence type="ECO:0000313" key="3">
    <source>
        <dbReference type="EMBL" id="RGJ05159.1"/>
    </source>
</evidence>
<evidence type="ECO:0000313" key="5">
    <source>
        <dbReference type="Proteomes" id="UP000263014"/>
    </source>
</evidence>
<keyword evidence="1" id="KW-0472">Membrane</keyword>
<evidence type="ECO:0000313" key="4">
    <source>
        <dbReference type="Proteomes" id="UP000261023"/>
    </source>
</evidence>
<keyword evidence="1" id="KW-0812">Transmembrane</keyword>
<name>A0A374PAI0_9FIRM</name>
<accession>A0A374PAI0</accession>
<organism evidence="3 5">
    <name type="scientific">Hungatella hathewayi</name>
    <dbReference type="NCBI Taxonomy" id="154046"/>
    <lineage>
        <taxon>Bacteria</taxon>
        <taxon>Bacillati</taxon>
        <taxon>Bacillota</taxon>
        <taxon>Clostridia</taxon>
        <taxon>Lachnospirales</taxon>
        <taxon>Lachnospiraceae</taxon>
        <taxon>Hungatella</taxon>
    </lineage>
</organism>
<comment type="caution">
    <text evidence="3">The sequence shown here is derived from an EMBL/GenBank/DDBJ whole genome shotgun (WGS) entry which is preliminary data.</text>
</comment>
<feature type="transmembrane region" description="Helical" evidence="1">
    <location>
        <begin position="45"/>
        <end position="64"/>
    </location>
</feature>
<evidence type="ECO:0000256" key="1">
    <source>
        <dbReference type="SAM" id="Phobius"/>
    </source>
</evidence>
<dbReference type="Proteomes" id="UP000261023">
    <property type="component" value="Unassembled WGS sequence"/>
</dbReference>
<keyword evidence="1" id="KW-1133">Transmembrane helix</keyword>
<reference evidence="4 5" key="1">
    <citation type="submission" date="2018-08" db="EMBL/GenBank/DDBJ databases">
        <title>A genome reference for cultivated species of the human gut microbiota.</title>
        <authorList>
            <person name="Zou Y."/>
            <person name="Xue W."/>
            <person name="Luo G."/>
        </authorList>
    </citation>
    <scope>NUCLEOTIDE SEQUENCE [LARGE SCALE GENOMIC DNA]</scope>
    <source>
        <strain evidence="2 4">AF19-13AC</strain>
        <strain evidence="3 5">TM09-12</strain>
    </source>
</reference>
<feature type="transmembrane region" description="Helical" evidence="1">
    <location>
        <begin position="100"/>
        <end position="118"/>
    </location>
</feature>
<feature type="transmembrane region" description="Helical" evidence="1">
    <location>
        <begin position="76"/>
        <end position="94"/>
    </location>
</feature>
<protein>
    <submittedName>
        <fullName evidence="3">Uncharacterized protein</fullName>
    </submittedName>
</protein>
<dbReference type="Proteomes" id="UP000263014">
    <property type="component" value="Unassembled WGS sequence"/>
</dbReference>
<sequence>MAAGILFMSFDAEEMRLHLKPLSELRYFLRTYGRAGISVFLLQHLYYLLESALILFIIVFGQEAGESLFPVRRTSLIPWGGIFCALTWGMLHGLTKDWETALFSLILSAFFVLCYFAANRRMFPAYLAIALIFLL</sequence>
<dbReference type="EMBL" id="QTJW01000001">
    <property type="protein sequence ID" value="RGD72624.1"/>
    <property type="molecule type" value="Genomic_DNA"/>
</dbReference>
<dbReference type="EMBL" id="QSON01000004">
    <property type="protein sequence ID" value="RGJ05159.1"/>
    <property type="molecule type" value="Genomic_DNA"/>
</dbReference>
<dbReference type="AlphaFoldDB" id="A0A374PAI0"/>
<gene>
    <name evidence="2" type="ORF">DWX31_01970</name>
    <name evidence="3" type="ORF">DXD79_09630</name>
</gene>